<feature type="compositionally biased region" description="Basic and acidic residues" evidence="1">
    <location>
        <begin position="1"/>
        <end position="21"/>
    </location>
</feature>
<dbReference type="RefSeq" id="WP_194424710.1">
    <property type="nucleotide sequence ID" value="NZ_BAAAPT010000002.1"/>
</dbReference>
<feature type="region of interest" description="Disordered" evidence="1">
    <location>
        <begin position="1"/>
        <end position="184"/>
    </location>
</feature>
<dbReference type="Proteomes" id="UP001291912">
    <property type="component" value="Unassembled WGS sequence"/>
</dbReference>
<feature type="compositionally biased region" description="Acidic residues" evidence="1">
    <location>
        <begin position="34"/>
        <end position="45"/>
    </location>
</feature>
<gene>
    <name evidence="3" type="ORF">R2Q92_10350</name>
</gene>
<proteinExistence type="predicted"/>
<sequence>MSTPEHPADKPLTRRQLREIRNTGSTPVVTPPDADTDAAPESEEVASEHTAPATPPAPRTPRPAPPAQVAPAPAPDASVNLGEAPLTRRQARQQEKIRTASVPVITPEVAAKHAAEASAAAGPASTGEDDAPVAAPPEEHPETGPAPTSDGAGEQTIDGAEALAAAADEAEREAETEERPVVNPALGAGLLAGGTAEAAGEPASFDQLLTRSSSGSISTPNALIMSQTPSTLASPVASTGEVILTGSYDLPEGYGSTGHAKGAADGKEVDAVLVDGELPAHSSPTPIAASAAISTHKTPGDVIKPPAPEKGGRLMLTLAITAGVLALALVGVLIIAFATGTI</sequence>
<feature type="transmembrane region" description="Helical" evidence="2">
    <location>
        <begin position="314"/>
        <end position="338"/>
    </location>
</feature>
<feature type="compositionally biased region" description="Pro residues" evidence="1">
    <location>
        <begin position="53"/>
        <end position="74"/>
    </location>
</feature>
<dbReference type="EMBL" id="JAWJYN010000002">
    <property type="protein sequence ID" value="MDZ8162238.1"/>
    <property type="molecule type" value="Genomic_DNA"/>
</dbReference>
<organism evidence="3 4">
    <name type="scientific">Microbacterium aquimaris</name>
    <dbReference type="NCBI Taxonomy" id="459816"/>
    <lineage>
        <taxon>Bacteria</taxon>
        <taxon>Bacillati</taxon>
        <taxon>Actinomycetota</taxon>
        <taxon>Actinomycetes</taxon>
        <taxon>Micrococcales</taxon>
        <taxon>Microbacteriaceae</taxon>
        <taxon>Microbacterium</taxon>
    </lineage>
</organism>
<keyword evidence="2" id="KW-1133">Transmembrane helix</keyword>
<reference evidence="3 4" key="1">
    <citation type="submission" date="2023-10" db="EMBL/GenBank/DDBJ databases">
        <title>Microbacterium xanthum sp. nov., isolated from seaweed.</title>
        <authorList>
            <person name="Lee S.D."/>
        </authorList>
    </citation>
    <scope>NUCLEOTIDE SEQUENCE [LARGE SCALE GENOMIC DNA]</scope>
    <source>
        <strain evidence="3 4">KCTC 19124</strain>
    </source>
</reference>
<keyword evidence="2" id="KW-0472">Membrane</keyword>
<evidence type="ECO:0000256" key="1">
    <source>
        <dbReference type="SAM" id="MobiDB-lite"/>
    </source>
</evidence>
<evidence type="ECO:0000313" key="3">
    <source>
        <dbReference type="EMBL" id="MDZ8162238.1"/>
    </source>
</evidence>
<comment type="caution">
    <text evidence="3">The sequence shown here is derived from an EMBL/GenBank/DDBJ whole genome shotgun (WGS) entry which is preliminary data.</text>
</comment>
<name>A0ABU5N854_9MICO</name>
<evidence type="ECO:0000313" key="4">
    <source>
        <dbReference type="Proteomes" id="UP001291912"/>
    </source>
</evidence>
<accession>A0ABU5N854</accession>
<protein>
    <submittedName>
        <fullName evidence="3">Uncharacterized protein</fullName>
    </submittedName>
</protein>
<keyword evidence="4" id="KW-1185">Reference proteome</keyword>
<keyword evidence="2" id="KW-0812">Transmembrane</keyword>
<evidence type="ECO:0000256" key="2">
    <source>
        <dbReference type="SAM" id="Phobius"/>
    </source>
</evidence>